<dbReference type="Proteomes" id="UP000034856">
    <property type="component" value="Unassembled WGS sequence"/>
</dbReference>
<evidence type="ECO:0000259" key="9">
    <source>
        <dbReference type="PROSITE" id="PS50165"/>
    </source>
</evidence>
<organism evidence="10 11">
    <name type="scientific">Candidatus Azambacteria bacterium GW2011_GWF2_46_32</name>
    <dbReference type="NCBI Taxonomy" id="1618628"/>
    <lineage>
        <taxon>Bacteria</taxon>
        <taxon>Candidatus Azamiibacteriota</taxon>
    </lineage>
</organism>
<keyword evidence="3" id="KW-0228">DNA excision</keyword>
<dbReference type="Pfam" id="PF08459">
    <property type="entry name" value="UvrC_RNaseH_dom"/>
    <property type="match status" value="1"/>
</dbReference>
<dbReference type="InterPro" id="IPR001943">
    <property type="entry name" value="UVR_dom"/>
</dbReference>
<dbReference type="InterPro" id="IPR036876">
    <property type="entry name" value="UVR_dom_sf"/>
</dbReference>
<evidence type="ECO:0000313" key="10">
    <source>
        <dbReference type="EMBL" id="KKU37495.1"/>
    </source>
</evidence>
<dbReference type="GO" id="GO:0006289">
    <property type="term" value="P:nucleotide-excision repair"/>
    <property type="evidence" value="ECO:0007669"/>
    <property type="project" value="InterPro"/>
</dbReference>
<accession>A0A0G1SW91</accession>
<feature type="domain" description="UVR" evidence="7">
    <location>
        <begin position="217"/>
        <end position="252"/>
    </location>
</feature>
<dbReference type="PATRIC" id="fig|1618628.3.peg.395"/>
<dbReference type="AlphaFoldDB" id="A0A0G1SW91"/>
<dbReference type="PROSITE" id="PS50164">
    <property type="entry name" value="GIY_YIG"/>
    <property type="match status" value="1"/>
</dbReference>
<feature type="domain" description="UvrC family homology region profile" evidence="9">
    <location>
        <begin position="249"/>
        <end position="378"/>
    </location>
</feature>
<name>A0A0G1SW91_9BACT</name>
<proteinExistence type="predicted"/>
<evidence type="ECO:0000256" key="5">
    <source>
        <dbReference type="ARBA" id="ARBA00023204"/>
    </source>
</evidence>
<dbReference type="InterPro" id="IPR000305">
    <property type="entry name" value="GIY-YIG_endonuc"/>
</dbReference>
<evidence type="ECO:0000256" key="2">
    <source>
        <dbReference type="ARBA" id="ARBA00022763"/>
    </source>
</evidence>
<dbReference type="PANTHER" id="PTHR30562:SF1">
    <property type="entry name" value="UVRABC SYSTEM PROTEIN C"/>
    <property type="match status" value="1"/>
</dbReference>
<dbReference type="PANTHER" id="PTHR30562">
    <property type="entry name" value="UVRC/OXIDOREDUCTASE"/>
    <property type="match status" value="1"/>
</dbReference>
<sequence length="460" mass="52602">MQELSKISNGVKKLTTKKKIPALPGVYFFKDSRGKIMYIGKAANLRSRIGSYFNKSASLNADKSAMLEKAAEIDWQICDSEIEALVLEARLIKRHRPKYNVLMKDDKNYFFVGITKEEWPRVFITHQPFARAQNSLPAHHKLLTKYVGPFTDGGALKMTLKLLRKNFPYKTCKNPVSKPCFYHHLSLCPAHSSDKNAGKKYLSDLKNLIAVLKGEKKSVLVNLKKRMKNFAAREEFEKAADLRNQLLSLENIFSHRRVVLGAENFAAENKEQKTEKLEKELKQLFNANIERIECYDISNISGQNAVGSMVIFSAKNGNFKPKKSDYRKFKIKTVARIDDPAMMAEILERRLKHPEWPLPQLIILDGGKGQLSAGLKILKKLKLSIPVCALAKKEEELYLPERKNPLPLKSLSSELAFLFQRIRDEAHRFAISYHRALRSQGLAPLKIRTKLRQTPKASYF</sequence>
<evidence type="ECO:0000259" key="8">
    <source>
        <dbReference type="PROSITE" id="PS50164"/>
    </source>
</evidence>
<dbReference type="InterPro" id="IPR047296">
    <property type="entry name" value="GIY-YIG_UvrC_Cho"/>
</dbReference>
<feature type="coiled-coil region" evidence="6">
    <location>
        <begin position="232"/>
        <end position="290"/>
    </location>
</feature>
<comment type="caution">
    <text evidence="10">The sequence shown here is derived from an EMBL/GenBank/DDBJ whole genome shotgun (WGS) entry which is preliminary data.</text>
</comment>
<keyword evidence="2" id="KW-0227">DNA damage</keyword>
<dbReference type="PROSITE" id="PS50165">
    <property type="entry name" value="UVRC"/>
    <property type="match status" value="1"/>
</dbReference>
<dbReference type="PROSITE" id="PS50151">
    <property type="entry name" value="UVR"/>
    <property type="match status" value="1"/>
</dbReference>
<dbReference type="Gene3D" id="3.40.1440.10">
    <property type="entry name" value="GIY-YIG endonuclease"/>
    <property type="match status" value="1"/>
</dbReference>
<keyword evidence="6" id="KW-0175">Coiled coil</keyword>
<evidence type="ECO:0000256" key="3">
    <source>
        <dbReference type="ARBA" id="ARBA00022769"/>
    </source>
</evidence>
<evidence type="ECO:0000256" key="6">
    <source>
        <dbReference type="SAM" id="Coils"/>
    </source>
</evidence>
<dbReference type="InterPro" id="IPR001162">
    <property type="entry name" value="UvrC_RNase_H_dom"/>
</dbReference>
<reference evidence="10 11" key="1">
    <citation type="journal article" date="2015" name="Nature">
        <title>rRNA introns, odd ribosomes, and small enigmatic genomes across a large radiation of phyla.</title>
        <authorList>
            <person name="Brown C.T."/>
            <person name="Hug L.A."/>
            <person name="Thomas B.C."/>
            <person name="Sharon I."/>
            <person name="Castelle C.J."/>
            <person name="Singh A."/>
            <person name="Wilkins M.J."/>
            <person name="Williams K.H."/>
            <person name="Banfield J.F."/>
        </authorList>
    </citation>
    <scope>NUCLEOTIDE SEQUENCE [LARGE SCALE GENOMIC DNA]</scope>
</reference>
<dbReference type="InterPro" id="IPR038476">
    <property type="entry name" value="UvrC_RNase_H_dom_sf"/>
</dbReference>
<dbReference type="FunFam" id="3.40.1440.10:FF:000001">
    <property type="entry name" value="UvrABC system protein C"/>
    <property type="match status" value="1"/>
</dbReference>
<keyword evidence="1" id="KW-0963">Cytoplasm</keyword>
<evidence type="ECO:0000256" key="4">
    <source>
        <dbReference type="ARBA" id="ARBA00022881"/>
    </source>
</evidence>
<dbReference type="SUPFAM" id="SSF82771">
    <property type="entry name" value="GIY-YIG endonuclease"/>
    <property type="match status" value="1"/>
</dbReference>
<protein>
    <submittedName>
        <fullName evidence="10">Excinuclease ABC, C subunit domain protein</fullName>
    </submittedName>
</protein>
<feature type="domain" description="GIY-YIG" evidence="8">
    <location>
        <begin position="22"/>
        <end position="101"/>
    </location>
</feature>
<dbReference type="CDD" id="cd10434">
    <property type="entry name" value="GIY-YIG_UvrC_Cho"/>
    <property type="match status" value="1"/>
</dbReference>
<dbReference type="Gene3D" id="4.10.860.10">
    <property type="entry name" value="UVR domain"/>
    <property type="match status" value="1"/>
</dbReference>
<evidence type="ECO:0000256" key="1">
    <source>
        <dbReference type="ARBA" id="ARBA00022490"/>
    </source>
</evidence>
<evidence type="ECO:0000313" key="11">
    <source>
        <dbReference type="Proteomes" id="UP000034856"/>
    </source>
</evidence>
<dbReference type="Pfam" id="PF02151">
    <property type="entry name" value="UVR"/>
    <property type="match status" value="1"/>
</dbReference>
<evidence type="ECO:0000259" key="7">
    <source>
        <dbReference type="PROSITE" id="PS50151"/>
    </source>
</evidence>
<gene>
    <name evidence="10" type="ORF">UX51_C0020G0022</name>
</gene>
<dbReference type="InterPro" id="IPR035901">
    <property type="entry name" value="GIY-YIG_endonuc_sf"/>
</dbReference>
<dbReference type="Pfam" id="PF01541">
    <property type="entry name" value="GIY-YIG"/>
    <property type="match status" value="1"/>
</dbReference>
<dbReference type="EMBL" id="LCMM01000020">
    <property type="protein sequence ID" value="KKU37495.1"/>
    <property type="molecule type" value="Genomic_DNA"/>
</dbReference>
<dbReference type="Gene3D" id="3.30.420.340">
    <property type="entry name" value="UvrC, RNAse H endonuclease domain"/>
    <property type="match status" value="1"/>
</dbReference>
<keyword evidence="4" id="KW-0267">Excision nuclease</keyword>
<dbReference type="InterPro" id="IPR050066">
    <property type="entry name" value="UvrABC_protein_C"/>
</dbReference>
<dbReference type="GO" id="GO:0009381">
    <property type="term" value="F:excinuclease ABC activity"/>
    <property type="evidence" value="ECO:0007669"/>
    <property type="project" value="InterPro"/>
</dbReference>
<keyword evidence="5" id="KW-0234">DNA repair</keyword>
<dbReference type="GO" id="GO:0009380">
    <property type="term" value="C:excinuclease repair complex"/>
    <property type="evidence" value="ECO:0007669"/>
    <property type="project" value="TreeGrafter"/>
</dbReference>
<dbReference type="SUPFAM" id="SSF46600">
    <property type="entry name" value="C-terminal UvrC-binding domain of UvrB"/>
    <property type="match status" value="1"/>
</dbReference>
<dbReference type="SMART" id="SM00465">
    <property type="entry name" value="GIYc"/>
    <property type="match status" value="1"/>
</dbReference>